<dbReference type="Gene3D" id="3.30.1370.210">
    <property type="match status" value="1"/>
</dbReference>
<evidence type="ECO:0000259" key="14">
    <source>
        <dbReference type="PROSITE" id="PS50158"/>
    </source>
</evidence>
<comment type="subunit">
    <text evidence="11">Component of the cleavage and polyadenylation specificity factor (CPSF) complex.</text>
</comment>
<evidence type="ECO:0000256" key="3">
    <source>
        <dbReference type="ARBA" id="ARBA00022664"/>
    </source>
</evidence>
<protein>
    <recommendedName>
        <fullName evidence="2 11">Cleavage and polyadenylation specificity factor subunit 4</fullName>
        <shortName evidence="11">CPSF 30 kDa subunit</shortName>
    </recommendedName>
    <alternativeName>
        <fullName evidence="11">Cleavage and polyadenylation specificity factor 30 kDa subunit</fullName>
    </alternativeName>
</protein>
<reference evidence="15" key="1">
    <citation type="submission" date="2025-08" db="UniProtKB">
        <authorList>
            <consortium name="Ensembl"/>
        </authorList>
    </citation>
    <scope>IDENTIFICATION</scope>
</reference>
<evidence type="ECO:0000313" key="15">
    <source>
        <dbReference type="Ensembl" id="ENSAPOP00000003393.1"/>
    </source>
</evidence>
<dbReference type="PANTHER" id="PTHR23102:SF24">
    <property type="entry name" value="CLEAVAGE AND POLYADENYLATION SPECIFICITY FACTOR SUBUNIT 4"/>
    <property type="match status" value="1"/>
</dbReference>
<evidence type="ECO:0000256" key="1">
    <source>
        <dbReference type="ARBA" id="ARBA00004123"/>
    </source>
</evidence>
<keyword evidence="6 10" id="KW-0863">Zinc-finger</keyword>
<dbReference type="SUPFAM" id="SSF57756">
    <property type="entry name" value="Retrovirus zinc finger-like domains"/>
    <property type="match status" value="1"/>
</dbReference>
<comment type="subcellular location">
    <subcellularLocation>
        <location evidence="1 11">Nucleus</location>
    </subcellularLocation>
</comment>
<reference evidence="15" key="2">
    <citation type="submission" date="2025-09" db="UniProtKB">
        <authorList>
            <consortium name="Ensembl"/>
        </authorList>
    </citation>
    <scope>IDENTIFICATION</scope>
</reference>
<dbReference type="InterPro" id="IPR036875">
    <property type="entry name" value="Znf_CCHC_sf"/>
</dbReference>
<evidence type="ECO:0000256" key="10">
    <source>
        <dbReference type="PROSITE-ProRule" id="PRU00723"/>
    </source>
</evidence>
<dbReference type="STRING" id="80966.ENSAPOP00000003393"/>
<keyword evidence="16" id="KW-1185">Reference proteome</keyword>
<comment type="similarity">
    <text evidence="11">Belongs to the CPSF4/YTH1 family.</text>
</comment>
<evidence type="ECO:0000256" key="5">
    <source>
        <dbReference type="ARBA" id="ARBA00022737"/>
    </source>
</evidence>
<feature type="zinc finger region" description="C3H1-type" evidence="10">
    <location>
        <begin position="2"/>
        <end position="29"/>
    </location>
</feature>
<evidence type="ECO:0000256" key="2">
    <source>
        <dbReference type="ARBA" id="ARBA00016264"/>
    </source>
</evidence>
<feature type="zinc finger region" description="C3H1-type" evidence="10">
    <location>
        <begin position="44"/>
        <end position="70"/>
    </location>
</feature>
<dbReference type="InterPro" id="IPR045348">
    <property type="entry name" value="CPSF4/Yth1"/>
</dbReference>
<evidence type="ECO:0000256" key="6">
    <source>
        <dbReference type="ARBA" id="ARBA00022771"/>
    </source>
</evidence>
<organism evidence="15 16">
    <name type="scientific">Acanthochromis polyacanthus</name>
    <name type="common">spiny chromis</name>
    <dbReference type="NCBI Taxonomy" id="80966"/>
    <lineage>
        <taxon>Eukaryota</taxon>
        <taxon>Metazoa</taxon>
        <taxon>Chordata</taxon>
        <taxon>Craniata</taxon>
        <taxon>Vertebrata</taxon>
        <taxon>Euteleostomi</taxon>
        <taxon>Actinopterygii</taxon>
        <taxon>Neopterygii</taxon>
        <taxon>Teleostei</taxon>
        <taxon>Neoteleostei</taxon>
        <taxon>Acanthomorphata</taxon>
        <taxon>Ovalentaria</taxon>
        <taxon>Pomacentridae</taxon>
        <taxon>Acanthochromis</taxon>
    </lineage>
</organism>
<dbReference type="InParanoid" id="A0A3Q1EI08"/>
<accession>A0A3Q1EI08</accession>
<name>A0A3Q1EI08_9TELE</name>
<sequence length="166" mass="18685">DMTKMPECYFYSKFGECSNKECPLLHIDPESKIKDCPDCRHRHTRRVICVNYLVGFCPEGKSCKFMHPRFELPMGASEQPPLPQQTQNQTKPVPTIGRSSLSLIQLTNSSPGQRPQNNLSTASHQNNMSTNRGPRPLDQVTCYKCGEKGHYANKCTKGHLAFLSGQ</sequence>
<keyword evidence="4 10" id="KW-0479">Metal-binding</keyword>
<dbReference type="GO" id="GO:0003723">
    <property type="term" value="F:RNA binding"/>
    <property type="evidence" value="ECO:0007669"/>
    <property type="project" value="UniProtKB-UniRule"/>
</dbReference>
<dbReference type="Gene3D" id="4.10.60.10">
    <property type="entry name" value="Zinc finger, CCHC-type"/>
    <property type="match status" value="1"/>
</dbReference>
<evidence type="ECO:0000256" key="7">
    <source>
        <dbReference type="ARBA" id="ARBA00022833"/>
    </source>
</evidence>
<evidence type="ECO:0000256" key="9">
    <source>
        <dbReference type="ARBA" id="ARBA00023242"/>
    </source>
</evidence>
<dbReference type="GeneTree" id="ENSGT00940000155520"/>
<keyword evidence="3 11" id="KW-0507">mRNA processing</keyword>
<dbReference type="AlphaFoldDB" id="A0A3Q1EI08"/>
<dbReference type="SMART" id="SM00343">
    <property type="entry name" value="ZnF_C2HC"/>
    <property type="match status" value="1"/>
</dbReference>
<feature type="domain" description="C3H1-type" evidence="13">
    <location>
        <begin position="2"/>
        <end position="29"/>
    </location>
</feature>
<feature type="compositionally biased region" description="Polar residues" evidence="12">
    <location>
        <begin position="97"/>
        <end position="132"/>
    </location>
</feature>
<dbReference type="GO" id="GO:0008270">
    <property type="term" value="F:zinc ion binding"/>
    <property type="evidence" value="ECO:0007669"/>
    <property type="project" value="UniProtKB-KW"/>
</dbReference>
<dbReference type="InterPro" id="IPR036855">
    <property type="entry name" value="Znf_CCCH_sf"/>
</dbReference>
<dbReference type="Pfam" id="PF00642">
    <property type="entry name" value="zf-CCCH"/>
    <property type="match status" value="1"/>
</dbReference>
<evidence type="ECO:0000256" key="4">
    <source>
        <dbReference type="ARBA" id="ARBA00022723"/>
    </source>
</evidence>
<evidence type="ECO:0000256" key="11">
    <source>
        <dbReference type="RuleBase" id="RU369008"/>
    </source>
</evidence>
<evidence type="ECO:0000259" key="13">
    <source>
        <dbReference type="PROSITE" id="PS50103"/>
    </source>
</evidence>
<dbReference type="SUPFAM" id="SSF90229">
    <property type="entry name" value="CCCH zinc finger"/>
    <property type="match status" value="1"/>
</dbReference>
<feature type="domain" description="CCHC-type" evidence="14">
    <location>
        <begin position="142"/>
        <end position="157"/>
    </location>
</feature>
<comment type="function">
    <text evidence="11">Component of the cleavage and polyadenylation specificity factor (CPSF) complex that play a key role in pre-mRNA 3'-end formation, recognizing the AAUAAA signal sequence and interacting with poly(A) polymerase and other factors to bring about cleavage and poly(A) addition. CPSF4 binds RNA polymers with a preference for poly(U).</text>
</comment>
<dbReference type="InterPro" id="IPR001878">
    <property type="entry name" value="Znf_CCHC"/>
</dbReference>
<dbReference type="Proteomes" id="UP000257200">
    <property type="component" value="Unplaced"/>
</dbReference>
<dbReference type="GO" id="GO:0031124">
    <property type="term" value="P:mRNA 3'-end processing"/>
    <property type="evidence" value="ECO:0007669"/>
    <property type="project" value="UniProtKB-UniRule"/>
</dbReference>
<evidence type="ECO:0000256" key="12">
    <source>
        <dbReference type="SAM" id="MobiDB-lite"/>
    </source>
</evidence>
<keyword evidence="5 11" id="KW-0677">Repeat</keyword>
<keyword evidence="7 10" id="KW-0862">Zinc</keyword>
<feature type="region of interest" description="Disordered" evidence="12">
    <location>
        <begin position="74"/>
        <end position="135"/>
    </location>
</feature>
<dbReference type="GO" id="GO:0005847">
    <property type="term" value="C:mRNA cleavage and polyadenylation specificity factor complex"/>
    <property type="evidence" value="ECO:0007669"/>
    <property type="project" value="UniProtKB-UniRule"/>
</dbReference>
<proteinExistence type="inferred from homology"/>
<dbReference type="SMART" id="SM00356">
    <property type="entry name" value="ZnF_C3H1"/>
    <property type="match status" value="2"/>
</dbReference>
<keyword evidence="8 11" id="KW-0694">RNA-binding</keyword>
<dbReference type="PANTHER" id="PTHR23102">
    <property type="entry name" value="CLEAVAGE AND POLYADENYLATION SPECIFICITY FACTOR SUBUNIT 4-RELATED"/>
    <property type="match status" value="1"/>
</dbReference>
<evidence type="ECO:0000256" key="8">
    <source>
        <dbReference type="ARBA" id="ARBA00022884"/>
    </source>
</evidence>
<keyword evidence="9 11" id="KW-0539">Nucleus</keyword>
<dbReference type="Pfam" id="PF00098">
    <property type="entry name" value="zf-CCHC"/>
    <property type="match status" value="1"/>
</dbReference>
<evidence type="ECO:0000313" key="16">
    <source>
        <dbReference type="Proteomes" id="UP000257200"/>
    </source>
</evidence>
<dbReference type="InterPro" id="IPR000571">
    <property type="entry name" value="Znf_CCCH"/>
</dbReference>
<feature type="domain" description="C3H1-type" evidence="13">
    <location>
        <begin position="44"/>
        <end position="70"/>
    </location>
</feature>
<dbReference type="PROSITE" id="PS50158">
    <property type="entry name" value="ZF_CCHC"/>
    <property type="match status" value="1"/>
</dbReference>
<dbReference type="PROSITE" id="PS50103">
    <property type="entry name" value="ZF_C3H1"/>
    <property type="match status" value="2"/>
</dbReference>
<dbReference type="Ensembl" id="ENSAPOT00000011830.1">
    <property type="protein sequence ID" value="ENSAPOP00000003393.1"/>
    <property type="gene ID" value="ENSAPOG00000004921.1"/>
</dbReference>